<feature type="region of interest" description="Disordered" evidence="5">
    <location>
        <begin position="195"/>
        <end position="221"/>
    </location>
</feature>
<evidence type="ECO:0000256" key="4">
    <source>
        <dbReference type="RuleBase" id="RU003877"/>
    </source>
</evidence>
<keyword evidence="3 4" id="KW-0687">Ribonucleoprotein</keyword>
<dbReference type="PANTHER" id="PTHR11545:SF2">
    <property type="entry name" value="LARGE RIBOSOMAL SUBUNIT PROTEIN UL13M"/>
    <property type="match status" value="1"/>
</dbReference>
<dbReference type="Gene3D" id="3.90.1180.10">
    <property type="entry name" value="Ribosomal protein L13"/>
    <property type="match status" value="1"/>
</dbReference>
<evidence type="ECO:0000256" key="1">
    <source>
        <dbReference type="ARBA" id="ARBA00006227"/>
    </source>
</evidence>
<gene>
    <name evidence="6" type="ORF">WJX73_007580</name>
</gene>
<protein>
    <recommendedName>
        <fullName evidence="8">50S ribosomal protein L13, chloroplastic</fullName>
    </recommendedName>
</protein>
<dbReference type="InterPro" id="IPR005822">
    <property type="entry name" value="Ribosomal_uL13"/>
</dbReference>
<feature type="compositionally biased region" description="Basic and acidic residues" evidence="5">
    <location>
        <begin position="209"/>
        <end position="221"/>
    </location>
</feature>
<reference evidence="6 7" key="1">
    <citation type="journal article" date="2024" name="Nat. Commun.">
        <title>Phylogenomics reveals the evolutionary origins of lichenization in chlorophyte algae.</title>
        <authorList>
            <person name="Puginier C."/>
            <person name="Libourel C."/>
            <person name="Otte J."/>
            <person name="Skaloud P."/>
            <person name="Haon M."/>
            <person name="Grisel S."/>
            <person name="Petersen M."/>
            <person name="Berrin J.G."/>
            <person name="Delaux P.M."/>
            <person name="Dal Grande F."/>
            <person name="Keller J."/>
        </authorList>
    </citation>
    <scope>NUCLEOTIDE SEQUENCE [LARGE SCALE GENOMIC DNA]</scope>
    <source>
        <strain evidence="6 7">SAG 2036</strain>
    </source>
</reference>
<dbReference type="GO" id="GO:0003735">
    <property type="term" value="F:structural constituent of ribosome"/>
    <property type="evidence" value="ECO:0007669"/>
    <property type="project" value="InterPro"/>
</dbReference>
<organism evidence="6 7">
    <name type="scientific">Symbiochloris irregularis</name>
    <dbReference type="NCBI Taxonomy" id="706552"/>
    <lineage>
        <taxon>Eukaryota</taxon>
        <taxon>Viridiplantae</taxon>
        <taxon>Chlorophyta</taxon>
        <taxon>core chlorophytes</taxon>
        <taxon>Trebouxiophyceae</taxon>
        <taxon>Trebouxiales</taxon>
        <taxon>Trebouxiaceae</taxon>
        <taxon>Symbiochloris</taxon>
    </lineage>
</organism>
<dbReference type="InterPro" id="IPR023563">
    <property type="entry name" value="Ribosomal_uL13_CS"/>
</dbReference>
<evidence type="ECO:0000256" key="2">
    <source>
        <dbReference type="ARBA" id="ARBA00022980"/>
    </source>
</evidence>
<comment type="caution">
    <text evidence="6">The sequence shown here is derived from an EMBL/GenBank/DDBJ whole genome shotgun (WGS) entry which is preliminary data.</text>
</comment>
<dbReference type="AlphaFoldDB" id="A0AAW1NX34"/>
<evidence type="ECO:0000256" key="3">
    <source>
        <dbReference type="ARBA" id="ARBA00023274"/>
    </source>
</evidence>
<dbReference type="EMBL" id="JALJOQ010000071">
    <property type="protein sequence ID" value="KAK9802585.1"/>
    <property type="molecule type" value="Genomic_DNA"/>
</dbReference>
<dbReference type="InterPro" id="IPR005823">
    <property type="entry name" value="Ribosomal_uL13_bac-type"/>
</dbReference>
<dbReference type="GO" id="GO:0003729">
    <property type="term" value="F:mRNA binding"/>
    <property type="evidence" value="ECO:0007669"/>
    <property type="project" value="TreeGrafter"/>
</dbReference>
<dbReference type="CDD" id="cd00392">
    <property type="entry name" value="Ribosomal_L13"/>
    <property type="match status" value="1"/>
</dbReference>
<evidence type="ECO:0008006" key="8">
    <source>
        <dbReference type="Google" id="ProtNLM"/>
    </source>
</evidence>
<dbReference type="PROSITE" id="PS00783">
    <property type="entry name" value="RIBOSOMAL_L13"/>
    <property type="match status" value="1"/>
</dbReference>
<dbReference type="GO" id="GO:0006412">
    <property type="term" value="P:translation"/>
    <property type="evidence" value="ECO:0007669"/>
    <property type="project" value="InterPro"/>
</dbReference>
<keyword evidence="7" id="KW-1185">Reference proteome</keyword>
<proteinExistence type="inferred from homology"/>
<dbReference type="GO" id="GO:0022625">
    <property type="term" value="C:cytosolic large ribosomal subunit"/>
    <property type="evidence" value="ECO:0007669"/>
    <property type="project" value="TreeGrafter"/>
</dbReference>
<dbReference type="Proteomes" id="UP001465755">
    <property type="component" value="Unassembled WGS sequence"/>
</dbReference>
<dbReference type="SUPFAM" id="SSF52161">
    <property type="entry name" value="Ribosomal protein L13"/>
    <property type="match status" value="1"/>
</dbReference>
<dbReference type="PANTHER" id="PTHR11545">
    <property type="entry name" value="RIBOSOMAL PROTEIN L13"/>
    <property type="match status" value="1"/>
</dbReference>
<dbReference type="NCBIfam" id="TIGR01066">
    <property type="entry name" value="rplM_bact"/>
    <property type="match status" value="1"/>
</dbReference>
<dbReference type="InterPro" id="IPR036899">
    <property type="entry name" value="Ribosomal_uL13_sf"/>
</dbReference>
<accession>A0AAW1NX34</accession>
<evidence type="ECO:0000256" key="5">
    <source>
        <dbReference type="SAM" id="MobiDB-lite"/>
    </source>
</evidence>
<keyword evidence="2 4" id="KW-0689">Ribosomal protein</keyword>
<dbReference type="GO" id="GO:0017148">
    <property type="term" value="P:negative regulation of translation"/>
    <property type="evidence" value="ECO:0007669"/>
    <property type="project" value="TreeGrafter"/>
</dbReference>
<dbReference type="Pfam" id="PF00572">
    <property type="entry name" value="Ribosomal_L13"/>
    <property type="match status" value="1"/>
</dbReference>
<sequence>MMLWGRRPQTCSLHSQHCGLSTQPHLHRGRHAQSSARRVVRCAAEAAEAAAPASSSAESESLGPDLWNTTYYPKGAHADTNIKNWYVIDAANQRLGRLATHAANHIRGKQNQTFTPSMDMGGYVVVINAEKVTIGGRKYTDKMYYRVTGRPGAMKTESFAHLQQRIPERILEHAIKGMLPKGRLGRRLFTHLKVYKGPNHPHSAQRPQDITERIDAKPALN</sequence>
<name>A0AAW1NX34_9CHLO</name>
<evidence type="ECO:0000313" key="7">
    <source>
        <dbReference type="Proteomes" id="UP001465755"/>
    </source>
</evidence>
<comment type="similarity">
    <text evidence="1 4">Belongs to the universal ribosomal protein uL13 family.</text>
</comment>
<dbReference type="HAMAP" id="MF_01366">
    <property type="entry name" value="Ribosomal_uL13"/>
    <property type="match status" value="1"/>
</dbReference>
<evidence type="ECO:0000313" key="6">
    <source>
        <dbReference type="EMBL" id="KAK9802585.1"/>
    </source>
</evidence>